<reference evidence="7" key="1">
    <citation type="journal article" date="2019" name="Int. J. Syst. Evol. Microbiol.">
        <title>The Global Catalogue of Microorganisms (GCM) 10K type strain sequencing project: providing services to taxonomists for standard genome sequencing and annotation.</title>
        <authorList>
            <consortium name="The Broad Institute Genomics Platform"/>
            <consortium name="The Broad Institute Genome Sequencing Center for Infectious Disease"/>
            <person name="Wu L."/>
            <person name="Ma J."/>
        </authorList>
    </citation>
    <scope>NUCLEOTIDE SEQUENCE [LARGE SCALE GENOMIC DNA]</scope>
    <source>
        <strain evidence="7">JCM 17938</strain>
    </source>
</reference>
<dbReference type="EMBL" id="BAABHJ010000012">
    <property type="protein sequence ID" value="GAA4610198.1"/>
    <property type="molecule type" value="Genomic_DNA"/>
</dbReference>
<evidence type="ECO:0000256" key="4">
    <source>
        <dbReference type="ARBA" id="ARBA00023136"/>
    </source>
</evidence>
<dbReference type="Proteomes" id="UP001500212">
    <property type="component" value="Unassembled WGS sequence"/>
</dbReference>
<comment type="subcellular location">
    <subcellularLocation>
        <location evidence="1">Membrane</location>
        <topology evidence="1">Multi-pass membrane protein</topology>
    </subcellularLocation>
</comment>
<feature type="compositionally biased region" description="Low complexity" evidence="5">
    <location>
        <begin position="16"/>
        <end position="29"/>
    </location>
</feature>
<sequence>MISSRPRAVEYRPHMAPASPSGPYGAPRAGRAKLAKEVGLVARTVGMTGVMQPIRTLARPLMAAPFVVTGIETLRDPGARAEKIAPVIKPLADRVSWLPTKDPESLVRLQGALSLGTGVLLALGRFQRLSTLVLAGQLVPSLLAEHRFWAEDDPERRASERSQFFKTAGLFGALLVAASAPSKYRPIKAARAGAHEAKLQAALARSEASRKAERARRKAAKRVTDTRKKAAKVGR</sequence>
<dbReference type="InterPro" id="IPR032808">
    <property type="entry name" value="DoxX"/>
</dbReference>
<evidence type="ECO:0000256" key="2">
    <source>
        <dbReference type="ARBA" id="ARBA00022692"/>
    </source>
</evidence>
<evidence type="ECO:0008006" key="8">
    <source>
        <dbReference type="Google" id="ProtNLM"/>
    </source>
</evidence>
<organism evidence="6 7">
    <name type="scientific">Actinoallomurus liliacearum</name>
    <dbReference type="NCBI Taxonomy" id="1080073"/>
    <lineage>
        <taxon>Bacteria</taxon>
        <taxon>Bacillati</taxon>
        <taxon>Actinomycetota</taxon>
        <taxon>Actinomycetes</taxon>
        <taxon>Streptosporangiales</taxon>
        <taxon>Thermomonosporaceae</taxon>
        <taxon>Actinoallomurus</taxon>
    </lineage>
</organism>
<dbReference type="Pfam" id="PF07681">
    <property type="entry name" value="DoxX"/>
    <property type="match status" value="1"/>
</dbReference>
<keyword evidence="4" id="KW-0472">Membrane</keyword>
<gene>
    <name evidence="6" type="ORF">GCM10023195_41660</name>
</gene>
<evidence type="ECO:0000256" key="5">
    <source>
        <dbReference type="SAM" id="MobiDB-lite"/>
    </source>
</evidence>
<proteinExistence type="predicted"/>
<evidence type="ECO:0000256" key="1">
    <source>
        <dbReference type="ARBA" id="ARBA00004141"/>
    </source>
</evidence>
<keyword evidence="2" id="KW-0812">Transmembrane</keyword>
<evidence type="ECO:0000313" key="6">
    <source>
        <dbReference type="EMBL" id="GAA4610198.1"/>
    </source>
</evidence>
<feature type="region of interest" description="Disordered" evidence="5">
    <location>
        <begin position="203"/>
        <end position="235"/>
    </location>
</feature>
<accession>A0ABP8TNR8</accession>
<evidence type="ECO:0000256" key="3">
    <source>
        <dbReference type="ARBA" id="ARBA00022989"/>
    </source>
</evidence>
<comment type="caution">
    <text evidence="6">The sequence shown here is derived from an EMBL/GenBank/DDBJ whole genome shotgun (WGS) entry which is preliminary data.</text>
</comment>
<keyword evidence="3" id="KW-1133">Transmembrane helix</keyword>
<evidence type="ECO:0000313" key="7">
    <source>
        <dbReference type="Proteomes" id="UP001500212"/>
    </source>
</evidence>
<protein>
    <recommendedName>
        <fullName evidence="8">DoxX family protein</fullName>
    </recommendedName>
</protein>
<keyword evidence="7" id="KW-1185">Reference proteome</keyword>
<feature type="region of interest" description="Disordered" evidence="5">
    <location>
        <begin position="1"/>
        <end position="29"/>
    </location>
</feature>
<name>A0ABP8TNR8_9ACTN</name>